<evidence type="ECO:0000256" key="2">
    <source>
        <dbReference type="ARBA" id="ARBA00023242"/>
    </source>
</evidence>
<dbReference type="EMBL" id="SBIQ01000207">
    <property type="protein sequence ID" value="KAF7682651.1"/>
    <property type="molecule type" value="Genomic_DNA"/>
</dbReference>
<dbReference type="SUPFAM" id="SSF47819">
    <property type="entry name" value="HRDC-like"/>
    <property type="match status" value="1"/>
</dbReference>
<dbReference type="GO" id="GO:0000428">
    <property type="term" value="C:DNA-directed RNA polymerase complex"/>
    <property type="evidence" value="ECO:0007669"/>
    <property type="project" value="UniProtKB-KW"/>
</dbReference>
<keyword evidence="5" id="KW-0804">Transcription</keyword>
<dbReference type="Proteomes" id="UP001516464">
    <property type="component" value="Unassembled WGS sequence"/>
</dbReference>
<proteinExistence type="inferred from homology"/>
<comment type="subcellular location">
    <subcellularLocation>
        <location evidence="1">Nucleus</location>
    </subcellularLocation>
</comment>
<accession>A0ABQ7HWV7</accession>
<evidence type="ECO:0000256" key="1">
    <source>
        <dbReference type="ARBA" id="ARBA00004123"/>
    </source>
</evidence>
<dbReference type="InterPro" id="IPR038324">
    <property type="entry name" value="Rpb4/RPC9_sf"/>
</dbReference>
<sequence length="123" mass="14040">MNSGIEEFNKEEMFPIMVSEAKCLLEENKQRFTTARSIKALTHQKAFFSSLTHCETYGKIKSKSNMEDLRNVLKDNNLDDIEIALLGSLLPQSSEEAKVIIPSLNKLDDETLQYILKMAEQNI</sequence>
<comment type="caution">
    <text evidence="5">The sequence shown here is derived from an EMBL/GenBank/DDBJ whole genome shotgun (WGS) entry which is preliminary data.</text>
</comment>
<evidence type="ECO:0000313" key="6">
    <source>
        <dbReference type="Proteomes" id="UP001516464"/>
    </source>
</evidence>
<dbReference type="InterPro" id="IPR006590">
    <property type="entry name" value="RNA_pol_Rpb4/RPC9_core"/>
</dbReference>
<protein>
    <submittedName>
        <fullName evidence="5">DNA-directed RNA polymerase II subunit rpb4</fullName>
    </submittedName>
</protein>
<feature type="domain" description="RNA polymerase Rpb4/RPC9 core" evidence="4">
    <location>
        <begin position="6"/>
        <end position="120"/>
    </location>
</feature>
<evidence type="ECO:0000256" key="3">
    <source>
        <dbReference type="ARBA" id="ARBA00025724"/>
    </source>
</evidence>
<dbReference type="Gene3D" id="1.20.1250.40">
    <property type="match status" value="1"/>
</dbReference>
<dbReference type="InterPro" id="IPR045222">
    <property type="entry name" value="Rpb4-like"/>
</dbReference>
<evidence type="ECO:0000259" key="4">
    <source>
        <dbReference type="SMART" id="SM00657"/>
    </source>
</evidence>
<keyword evidence="2" id="KW-0539">Nucleus</keyword>
<dbReference type="PANTHER" id="PTHR21297">
    <property type="entry name" value="DNA-DIRECTED RNA POLYMERASE II"/>
    <property type="match status" value="1"/>
</dbReference>
<comment type="similarity">
    <text evidence="3">Belongs to the eukaryotic RPB4 RNA polymerase subunit family.</text>
</comment>
<evidence type="ECO:0000313" key="5">
    <source>
        <dbReference type="EMBL" id="KAF7682651.1"/>
    </source>
</evidence>
<dbReference type="InterPro" id="IPR005574">
    <property type="entry name" value="Rpb4/RPC9"/>
</dbReference>
<dbReference type="InterPro" id="IPR010997">
    <property type="entry name" value="HRDC-like_sf"/>
</dbReference>
<reference evidence="5 6" key="1">
    <citation type="submission" date="2019-01" db="EMBL/GenBank/DDBJ databases">
        <title>Genomes sequencing and comparative genomics of infectious freshwater microsporidia, Cucumispora dikerogammari and Thelohania contejeani.</title>
        <authorList>
            <person name="Cormier A."/>
            <person name="Giraud I."/>
            <person name="Wattier R."/>
            <person name="Teixeira M."/>
            <person name="Grandjean F."/>
            <person name="Rigaud T."/>
            <person name="Cordaux R."/>
        </authorList>
    </citation>
    <scope>NUCLEOTIDE SEQUENCE [LARGE SCALE GENOMIC DNA]</scope>
    <source>
        <strain evidence="5">T1</strain>
        <tissue evidence="5">Spores</tissue>
    </source>
</reference>
<dbReference type="Pfam" id="PF03874">
    <property type="entry name" value="RNA_pol_Rpb4"/>
    <property type="match status" value="1"/>
</dbReference>
<keyword evidence="6" id="KW-1185">Reference proteome</keyword>
<gene>
    <name evidence="5" type="primary">polr2d</name>
    <name evidence="5" type="ORF">TCON_2131</name>
</gene>
<dbReference type="SMART" id="SM00657">
    <property type="entry name" value="RPOL4c"/>
    <property type="match status" value="1"/>
</dbReference>
<keyword evidence="5" id="KW-0240">DNA-directed RNA polymerase</keyword>
<organism evidence="5 6">
    <name type="scientific">Astathelohania contejeani</name>
    <dbReference type="NCBI Taxonomy" id="164912"/>
    <lineage>
        <taxon>Eukaryota</taxon>
        <taxon>Fungi</taxon>
        <taxon>Fungi incertae sedis</taxon>
        <taxon>Microsporidia</taxon>
        <taxon>Astathelohaniidae</taxon>
        <taxon>Astathelohania</taxon>
    </lineage>
</organism>
<name>A0ABQ7HWV7_9MICR</name>